<feature type="transmembrane region" description="Helical" evidence="1">
    <location>
        <begin position="21"/>
        <end position="40"/>
    </location>
</feature>
<organism evidence="2 3">
    <name type="scientific">Williamsia phyllosphaerae</name>
    <dbReference type="NCBI Taxonomy" id="885042"/>
    <lineage>
        <taxon>Bacteria</taxon>
        <taxon>Bacillati</taxon>
        <taxon>Actinomycetota</taxon>
        <taxon>Actinomycetes</taxon>
        <taxon>Mycobacteriales</taxon>
        <taxon>Nocardiaceae</taxon>
        <taxon>Williamsia</taxon>
    </lineage>
</organism>
<evidence type="ECO:0008006" key="4">
    <source>
        <dbReference type="Google" id="ProtNLM"/>
    </source>
</evidence>
<keyword evidence="1" id="KW-0472">Membrane</keyword>
<proteinExistence type="predicted"/>
<evidence type="ECO:0000313" key="3">
    <source>
        <dbReference type="Proteomes" id="UP000632454"/>
    </source>
</evidence>
<evidence type="ECO:0000313" key="2">
    <source>
        <dbReference type="EMBL" id="GGF33686.1"/>
    </source>
</evidence>
<sequence>MDAGDISTQEPDPTFRQAATYAITVIVVAALFLGVGGLLYDPVPLAIIIVFPLLVLAGAAGALWWTYRTWQAKGRWQIWQGASWFLLALFLISLGGTGSALLDR</sequence>
<keyword evidence="1" id="KW-0812">Transmembrane</keyword>
<keyword evidence="3" id="KW-1185">Reference proteome</keyword>
<feature type="transmembrane region" description="Helical" evidence="1">
    <location>
        <begin position="78"/>
        <end position="102"/>
    </location>
</feature>
<dbReference type="Proteomes" id="UP000632454">
    <property type="component" value="Unassembled WGS sequence"/>
</dbReference>
<protein>
    <recommendedName>
        <fullName evidence="4">Transmembrane protein</fullName>
    </recommendedName>
</protein>
<accession>A0ABQ1V1C9</accession>
<dbReference type="RefSeq" id="WP_188490926.1">
    <property type="nucleotide sequence ID" value="NZ_BMCS01000002.1"/>
</dbReference>
<feature type="transmembrane region" description="Helical" evidence="1">
    <location>
        <begin position="46"/>
        <end position="66"/>
    </location>
</feature>
<comment type="caution">
    <text evidence="2">The sequence shown here is derived from an EMBL/GenBank/DDBJ whole genome shotgun (WGS) entry which is preliminary data.</text>
</comment>
<dbReference type="EMBL" id="BMCS01000002">
    <property type="protein sequence ID" value="GGF33686.1"/>
    <property type="molecule type" value="Genomic_DNA"/>
</dbReference>
<reference evidence="3" key="1">
    <citation type="journal article" date="2019" name="Int. J. Syst. Evol. Microbiol.">
        <title>The Global Catalogue of Microorganisms (GCM) 10K type strain sequencing project: providing services to taxonomists for standard genome sequencing and annotation.</title>
        <authorList>
            <consortium name="The Broad Institute Genomics Platform"/>
            <consortium name="The Broad Institute Genome Sequencing Center for Infectious Disease"/>
            <person name="Wu L."/>
            <person name="Ma J."/>
        </authorList>
    </citation>
    <scope>NUCLEOTIDE SEQUENCE [LARGE SCALE GENOMIC DNA]</scope>
    <source>
        <strain evidence="3">CCM 7855</strain>
    </source>
</reference>
<gene>
    <name evidence="2" type="ORF">GCM10007298_31850</name>
</gene>
<evidence type="ECO:0000256" key="1">
    <source>
        <dbReference type="SAM" id="Phobius"/>
    </source>
</evidence>
<keyword evidence="1" id="KW-1133">Transmembrane helix</keyword>
<name>A0ABQ1V1C9_9NOCA</name>